<evidence type="ECO:0000256" key="7">
    <source>
        <dbReference type="SAM" id="Phobius"/>
    </source>
</evidence>
<accession>A0A430A7L4</accession>
<dbReference type="PANTHER" id="PTHR11662:SF399">
    <property type="entry name" value="FI19708P1-RELATED"/>
    <property type="match status" value="1"/>
</dbReference>
<feature type="domain" description="Major facilitator superfamily (MFS) profile" evidence="8">
    <location>
        <begin position="17"/>
        <end position="400"/>
    </location>
</feature>
<evidence type="ECO:0000256" key="1">
    <source>
        <dbReference type="ARBA" id="ARBA00004651"/>
    </source>
</evidence>
<dbReference type="AlphaFoldDB" id="A0A430A7L4"/>
<dbReference type="RefSeq" id="WP_126831298.1">
    <property type="nucleotide sequence ID" value="NZ_CBCRYB010000004.1"/>
</dbReference>
<sequence>MVNTKQKELSKGASIKLVIALMAGYSMVYMDKNMISTAIIPIAKQLDFAPSQTGMIMSMFFLGYSLMQIPGGWLADKIGAKKVLMISLGMISLFSFLFGTVSSLMLFFCIRFFAGIGHGGYPPSCSKSVAENFPQEKRTLVQSCILSTSGIGGILAFTLGANLIANNWRYAYLALGSLFLLALVLVALFVPKTEPVAKEAKVKSSVSFKEMILNKDVIILFIAMLFLNITYYGSMSWLPSYLTETYNLSIQSAGYILTANSIAQVIGTVATGFLLSKFFVGREKLFVMGGSVIIAAMIMLLINTDLLWLSSILVVFIGMLTISCFTAVFTWPHKLFEENSIGLSIGIVNTGGTLGGFLAPMILGKLIEKADGSYSLAFTFIAAAIVVAGLLTFLVSNKKQASAN</sequence>
<dbReference type="OrthoDB" id="9773404at2"/>
<dbReference type="Proteomes" id="UP000287101">
    <property type="component" value="Unassembled WGS sequence"/>
</dbReference>
<dbReference type="InterPro" id="IPR050382">
    <property type="entry name" value="MFS_Na/Anion_cotransporter"/>
</dbReference>
<dbReference type="SUPFAM" id="SSF103473">
    <property type="entry name" value="MFS general substrate transporter"/>
    <property type="match status" value="1"/>
</dbReference>
<feature type="transmembrane region" description="Helical" evidence="7">
    <location>
        <begin position="253"/>
        <end position="273"/>
    </location>
</feature>
<keyword evidence="10" id="KW-1185">Reference proteome</keyword>
<proteinExistence type="predicted"/>
<feature type="transmembrane region" description="Helical" evidence="7">
    <location>
        <begin position="212"/>
        <end position="233"/>
    </location>
</feature>
<evidence type="ECO:0000256" key="6">
    <source>
        <dbReference type="ARBA" id="ARBA00023136"/>
    </source>
</evidence>
<keyword evidence="3" id="KW-1003">Cell membrane</keyword>
<feature type="transmembrane region" description="Helical" evidence="7">
    <location>
        <begin position="308"/>
        <end position="329"/>
    </location>
</feature>
<comment type="subcellular location">
    <subcellularLocation>
        <location evidence="1">Cell membrane</location>
        <topology evidence="1">Multi-pass membrane protein</topology>
    </subcellularLocation>
</comment>
<evidence type="ECO:0000313" key="10">
    <source>
        <dbReference type="Proteomes" id="UP000287101"/>
    </source>
</evidence>
<dbReference type="GO" id="GO:0022857">
    <property type="term" value="F:transmembrane transporter activity"/>
    <property type="evidence" value="ECO:0007669"/>
    <property type="project" value="InterPro"/>
</dbReference>
<organism evidence="9 10">
    <name type="scientific">Vagococcus fessus</name>
    <dbReference type="NCBI Taxonomy" id="120370"/>
    <lineage>
        <taxon>Bacteria</taxon>
        <taxon>Bacillati</taxon>
        <taxon>Bacillota</taxon>
        <taxon>Bacilli</taxon>
        <taxon>Lactobacillales</taxon>
        <taxon>Enterococcaceae</taxon>
        <taxon>Vagococcus</taxon>
    </lineage>
</organism>
<keyword evidence="4 7" id="KW-0812">Transmembrane</keyword>
<dbReference type="Pfam" id="PF07690">
    <property type="entry name" value="MFS_1"/>
    <property type="match status" value="1"/>
</dbReference>
<comment type="caution">
    <text evidence="9">The sequence shown here is derived from an EMBL/GenBank/DDBJ whole genome shotgun (WGS) entry which is preliminary data.</text>
</comment>
<feature type="transmembrane region" description="Helical" evidence="7">
    <location>
        <begin position="12"/>
        <end position="29"/>
    </location>
</feature>
<dbReference type="InterPro" id="IPR036259">
    <property type="entry name" value="MFS_trans_sf"/>
</dbReference>
<reference evidence="9 10" key="1">
    <citation type="submission" date="2017-05" db="EMBL/GenBank/DDBJ databases">
        <title>Vagococcus spp. assemblies.</title>
        <authorList>
            <person name="Gulvik C.A."/>
        </authorList>
    </citation>
    <scope>NUCLEOTIDE SEQUENCE [LARGE SCALE GENOMIC DNA]</scope>
    <source>
        <strain evidence="9 10">CCUG 41755</strain>
    </source>
</reference>
<evidence type="ECO:0000256" key="4">
    <source>
        <dbReference type="ARBA" id="ARBA00022692"/>
    </source>
</evidence>
<dbReference type="InterPro" id="IPR011701">
    <property type="entry name" value="MFS"/>
</dbReference>
<keyword evidence="5 7" id="KW-1133">Transmembrane helix</keyword>
<evidence type="ECO:0000256" key="5">
    <source>
        <dbReference type="ARBA" id="ARBA00022989"/>
    </source>
</evidence>
<feature type="transmembrane region" description="Helical" evidence="7">
    <location>
        <begin position="170"/>
        <end position="191"/>
    </location>
</feature>
<keyword evidence="6 7" id="KW-0472">Membrane</keyword>
<evidence type="ECO:0000259" key="8">
    <source>
        <dbReference type="PROSITE" id="PS50850"/>
    </source>
</evidence>
<dbReference type="InterPro" id="IPR020846">
    <property type="entry name" value="MFS_dom"/>
</dbReference>
<evidence type="ECO:0000256" key="2">
    <source>
        <dbReference type="ARBA" id="ARBA00022448"/>
    </source>
</evidence>
<feature type="transmembrane region" description="Helical" evidence="7">
    <location>
        <begin position="49"/>
        <end position="67"/>
    </location>
</feature>
<dbReference type="InterPro" id="IPR000849">
    <property type="entry name" value="Sugar_P_transporter"/>
</dbReference>
<dbReference type="PIRSF" id="PIRSF002808">
    <property type="entry name" value="Hexose_phosphate_transp"/>
    <property type="match status" value="1"/>
</dbReference>
<dbReference type="GO" id="GO:0005886">
    <property type="term" value="C:plasma membrane"/>
    <property type="evidence" value="ECO:0007669"/>
    <property type="project" value="UniProtKB-SubCell"/>
</dbReference>
<name>A0A430A7L4_9ENTE</name>
<gene>
    <name evidence="9" type="ORF">CBF31_05040</name>
</gene>
<feature type="transmembrane region" description="Helical" evidence="7">
    <location>
        <begin position="285"/>
        <end position="302"/>
    </location>
</feature>
<protein>
    <submittedName>
        <fullName evidence="9">MFS transporter</fullName>
    </submittedName>
</protein>
<feature type="transmembrane region" description="Helical" evidence="7">
    <location>
        <begin position="341"/>
        <end position="362"/>
    </location>
</feature>
<dbReference type="EMBL" id="NGJY01000002">
    <property type="protein sequence ID" value="RSU03085.1"/>
    <property type="molecule type" value="Genomic_DNA"/>
</dbReference>
<dbReference type="Gene3D" id="1.20.1250.20">
    <property type="entry name" value="MFS general substrate transporter like domains"/>
    <property type="match status" value="2"/>
</dbReference>
<evidence type="ECO:0000313" key="9">
    <source>
        <dbReference type="EMBL" id="RSU03085.1"/>
    </source>
</evidence>
<dbReference type="PROSITE" id="PS50850">
    <property type="entry name" value="MFS"/>
    <property type="match status" value="1"/>
</dbReference>
<keyword evidence="2" id="KW-0813">Transport</keyword>
<dbReference type="PANTHER" id="PTHR11662">
    <property type="entry name" value="SOLUTE CARRIER FAMILY 17"/>
    <property type="match status" value="1"/>
</dbReference>
<evidence type="ECO:0000256" key="3">
    <source>
        <dbReference type="ARBA" id="ARBA00022475"/>
    </source>
</evidence>
<dbReference type="CDD" id="cd17319">
    <property type="entry name" value="MFS_ExuT_GudP_like"/>
    <property type="match status" value="1"/>
</dbReference>
<feature type="transmembrane region" description="Helical" evidence="7">
    <location>
        <begin position="374"/>
        <end position="395"/>
    </location>
</feature>